<keyword evidence="10" id="KW-1185">Reference proteome</keyword>
<dbReference type="Proteomes" id="UP001152485">
    <property type="component" value="Unassembled WGS sequence"/>
</dbReference>
<proteinExistence type="predicted"/>
<feature type="transmembrane region" description="Helical" evidence="6">
    <location>
        <begin position="250"/>
        <end position="271"/>
    </location>
</feature>
<gene>
    <name evidence="8" type="ORF">PSECIP111854_00211</name>
    <name evidence="9" type="ORF">PSECIP111951_03765</name>
</gene>
<dbReference type="Proteomes" id="UP001152467">
    <property type="component" value="Unassembled WGS sequence"/>
</dbReference>
<feature type="transmembrane region" description="Helical" evidence="6">
    <location>
        <begin position="731"/>
        <end position="756"/>
    </location>
</feature>
<feature type="transmembrane region" description="Helical" evidence="6">
    <location>
        <begin position="656"/>
        <end position="677"/>
    </location>
</feature>
<keyword evidence="3 6" id="KW-0812">Transmembrane</keyword>
<evidence type="ECO:0000256" key="4">
    <source>
        <dbReference type="ARBA" id="ARBA00022989"/>
    </source>
</evidence>
<evidence type="ECO:0000313" key="10">
    <source>
        <dbReference type="Proteomes" id="UP001152467"/>
    </source>
</evidence>
<dbReference type="AlphaFoldDB" id="A0A9W4QR20"/>
<dbReference type="InterPro" id="IPR050545">
    <property type="entry name" value="Mycobact_MmpL"/>
</dbReference>
<keyword evidence="5 6" id="KW-0472">Membrane</keyword>
<dbReference type="Gene3D" id="1.20.1640.10">
    <property type="entry name" value="Multidrug efflux transporter AcrB transmembrane domain"/>
    <property type="match status" value="2"/>
</dbReference>
<feature type="transmembrane region" description="Helical" evidence="6">
    <location>
        <begin position="604"/>
        <end position="623"/>
    </location>
</feature>
<accession>A0A9W4QR20</accession>
<protein>
    <recommendedName>
        <fullName evidence="7">SSD domain-containing protein</fullName>
    </recommendedName>
</protein>
<dbReference type="GO" id="GO:0005886">
    <property type="term" value="C:plasma membrane"/>
    <property type="evidence" value="ECO:0007669"/>
    <property type="project" value="UniProtKB-SubCell"/>
</dbReference>
<dbReference type="Pfam" id="PF03176">
    <property type="entry name" value="MMPL"/>
    <property type="match status" value="2"/>
</dbReference>
<dbReference type="PANTHER" id="PTHR33406">
    <property type="entry name" value="MEMBRANE PROTEIN MJ1562-RELATED"/>
    <property type="match status" value="1"/>
</dbReference>
<feature type="transmembrane region" description="Helical" evidence="6">
    <location>
        <begin position="705"/>
        <end position="725"/>
    </location>
</feature>
<feature type="domain" description="SSD" evidence="7">
    <location>
        <begin position="247"/>
        <end position="372"/>
    </location>
</feature>
<dbReference type="InterPro" id="IPR004869">
    <property type="entry name" value="MMPL_dom"/>
</dbReference>
<dbReference type="PANTHER" id="PTHR33406:SF12">
    <property type="entry name" value="BLR2997 PROTEIN"/>
    <property type="match status" value="1"/>
</dbReference>
<keyword evidence="2" id="KW-1003">Cell membrane</keyword>
<name>A0A9W4QR20_9GAMM</name>
<evidence type="ECO:0000313" key="11">
    <source>
        <dbReference type="Proteomes" id="UP001152485"/>
    </source>
</evidence>
<reference evidence="8 11" key="1">
    <citation type="submission" date="2022-07" db="EMBL/GenBank/DDBJ databases">
        <authorList>
            <person name="Criscuolo A."/>
        </authorList>
    </citation>
    <scope>NUCLEOTIDE SEQUENCE</scope>
    <source>
        <strain evidence="11">CIP 111951</strain>
        <strain evidence="8">CIP111854</strain>
        <strain evidence="9">CIP111951</strain>
    </source>
</reference>
<evidence type="ECO:0000256" key="6">
    <source>
        <dbReference type="SAM" id="Phobius"/>
    </source>
</evidence>
<dbReference type="EMBL" id="CAMAPC010000001">
    <property type="protein sequence ID" value="CAH9049566.1"/>
    <property type="molecule type" value="Genomic_DNA"/>
</dbReference>
<evidence type="ECO:0000256" key="5">
    <source>
        <dbReference type="ARBA" id="ARBA00023136"/>
    </source>
</evidence>
<dbReference type="EMBL" id="CAMAPD010000025">
    <property type="protein sequence ID" value="CAH9067338.1"/>
    <property type="molecule type" value="Genomic_DNA"/>
</dbReference>
<evidence type="ECO:0000313" key="8">
    <source>
        <dbReference type="EMBL" id="CAH9049566.1"/>
    </source>
</evidence>
<feature type="domain" description="SSD" evidence="7">
    <location>
        <begin position="629"/>
        <end position="756"/>
    </location>
</feature>
<feature type="transmembrane region" description="Helical" evidence="6">
    <location>
        <begin position="277"/>
        <end position="298"/>
    </location>
</feature>
<feature type="transmembrane region" description="Helical" evidence="6">
    <location>
        <begin position="630"/>
        <end position="650"/>
    </location>
</feature>
<feature type="transmembrane region" description="Helical" evidence="6">
    <location>
        <begin position="402"/>
        <end position="419"/>
    </location>
</feature>
<feature type="transmembrane region" description="Helical" evidence="6">
    <location>
        <begin position="224"/>
        <end position="243"/>
    </location>
</feature>
<evidence type="ECO:0000256" key="2">
    <source>
        <dbReference type="ARBA" id="ARBA00022475"/>
    </source>
</evidence>
<evidence type="ECO:0000256" key="3">
    <source>
        <dbReference type="ARBA" id="ARBA00022692"/>
    </source>
</evidence>
<comment type="caution">
    <text evidence="8">The sequence shown here is derived from an EMBL/GenBank/DDBJ whole genome shotgun (WGS) entry which is preliminary data.</text>
</comment>
<evidence type="ECO:0000313" key="9">
    <source>
        <dbReference type="EMBL" id="CAH9067338.1"/>
    </source>
</evidence>
<feature type="transmembrane region" description="Helical" evidence="6">
    <location>
        <begin position="350"/>
        <end position="373"/>
    </location>
</feature>
<keyword evidence="4 6" id="KW-1133">Transmembrane helix</keyword>
<dbReference type="RefSeq" id="WP_261595095.1">
    <property type="nucleotide sequence ID" value="NZ_CAMAPC010000001.1"/>
</dbReference>
<feature type="transmembrane region" description="Helical" evidence="6">
    <location>
        <begin position="319"/>
        <end position="338"/>
    </location>
</feature>
<evidence type="ECO:0000256" key="1">
    <source>
        <dbReference type="ARBA" id="ARBA00004651"/>
    </source>
</evidence>
<organism evidence="8 10">
    <name type="scientific">Pseudoalteromonas holothuriae</name>
    <dbReference type="NCBI Taxonomy" id="2963714"/>
    <lineage>
        <taxon>Bacteria</taxon>
        <taxon>Pseudomonadati</taxon>
        <taxon>Pseudomonadota</taxon>
        <taxon>Gammaproteobacteria</taxon>
        <taxon>Alteromonadales</taxon>
        <taxon>Pseudoalteromonadaceae</taxon>
        <taxon>Pseudoalteromonas</taxon>
    </lineage>
</organism>
<comment type="subcellular location">
    <subcellularLocation>
        <location evidence="1">Cell membrane</location>
        <topology evidence="1">Multi-pass membrane protein</topology>
    </subcellularLocation>
</comment>
<dbReference type="InterPro" id="IPR000731">
    <property type="entry name" value="SSD"/>
</dbReference>
<sequence length="777" mass="85912">MREFILKSGVRRPFVTLLASLLFIIAASWGAGYLTFKSDSRVFFEESNPQLQAFDRMEAVYSQSDNVAFLIVPKSGDVFTKENLSLIYDLTEQAWQTPYSSRVDSITNYQHTFATGDDLIVEDLVLDPELLDTQRMKEIRAIAVNEPLLAKRLISTEGHVSLVNVTVQMPGTNAEQELTDVSTFVRQIRDDLLEKYPNTEIHLTGLVMMDVAFAEAALADNNTLMPLMFLVVMVAIGLLLRTITGTISTLLVAIVAIVVTLGVTGWLGIYLTPPSAAAPIMILTVVVADCVHILTNMFHEMRKGFDKRQAIYNSLEHNLKAIFITSATTALGFLSMNFSDVPPFQDLGNMVAFGVMMAFLFSVTLFPALLAILPIKPFKEDVKEHSGLMAGVSNFVVKNYRILLPSSLFAMLIILLLIPRNELNDRYVEFFDESVPFRMATELMGKELSGVDTIEFSIETGTANGINDPKVIAAIEHFSEWLRTLPEVDHVNTLSDIFKRLNKNMHGDDPAWYKLPEGKELAAQYLLLYEMSLPVGLDLNNQVNVDKSGTRVVATLENMPTYELLELEELTTTWFATNYPELKLEAASISLMFAHVSKKNINSMLLGSVLALILISPILAMVMGSVKYGVISLLPNLLPAGVAFGIWALLSAEVGLGLSVVIGMTLGIVVDDTVHFMSKYLTARREKNMSPEEAVHYTFQSVGPALWFTTLVLVAGFLIMALSTYRVNADMGVMTAITIVVALLVDFLLLPSLLIAADKIRKDPQPVEENSGIVPQN</sequence>
<dbReference type="SUPFAM" id="SSF82866">
    <property type="entry name" value="Multidrug efflux transporter AcrB transmembrane domain"/>
    <property type="match status" value="2"/>
</dbReference>
<evidence type="ECO:0000259" key="7">
    <source>
        <dbReference type="PROSITE" id="PS50156"/>
    </source>
</evidence>
<dbReference type="PROSITE" id="PS50156">
    <property type="entry name" value="SSD"/>
    <property type="match status" value="2"/>
</dbReference>